<organism evidence="2">
    <name type="scientific">uncultured Microcoleus sp</name>
    <dbReference type="NCBI Taxonomy" id="259945"/>
    <lineage>
        <taxon>Bacteria</taxon>
        <taxon>Bacillati</taxon>
        <taxon>Cyanobacteriota</taxon>
        <taxon>Cyanophyceae</taxon>
        <taxon>Oscillatoriophycideae</taxon>
        <taxon>Oscillatoriales</taxon>
        <taxon>Microcoleaceae</taxon>
        <taxon>Microcoleus</taxon>
        <taxon>environmental samples</taxon>
    </lineage>
</organism>
<keyword evidence="1" id="KW-0175">Coiled coil</keyword>
<dbReference type="AlphaFoldDB" id="A0A6J4MXG7"/>
<protein>
    <submittedName>
        <fullName evidence="2">Uncharacterized protein</fullName>
    </submittedName>
</protein>
<feature type="coiled-coil region" evidence="1">
    <location>
        <begin position="16"/>
        <end position="114"/>
    </location>
</feature>
<reference evidence="2" key="1">
    <citation type="submission" date="2020-02" db="EMBL/GenBank/DDBJ databases">
        <authorList>
            <person name="Meier V. D."/>
        </authorList>
    </citation>
    <scope>NUCLEOTIDE SEQUENCE</scope>
    <source>
        <strain evidence="2">AVDCRST_MAG84</strain>
    </source>
</reference>
<sequence>MSVSESAALKPDTVVETELSNELGNLRAEDEKLKQDLATEHENYSELLSVKKQITDDLEQELAEARADYAKLLESSTTVADNLREDIRQLRSQLEAERASRTQVEAQLSELQQTPAPAIDLSGKAGEVVNFFRTLLPKDTKLPKNTMSKLREILEATED</sequence>
<accession>A0A6J4MXG7</accession>
<name>A0A6J4MXG7_9CYAN</name>
<evidence type="ECO:0000313" key="2">
    <source>
        <dbReference type="EMBL" id="CAA9371835.1"/>
    </source>
</evidence>
<evidence type="ECO:0000256" key="1">
    <source>
        <dbReference type="SAM" id="Coils"/>
    </source>
</evidence>
<gene>
    <name evidence="2" type="ORF">AVDCRST_MAG84-4400</name>
</gene>
<dbReference type="EMBL" id="CADCTZ010000926">
    <property type="protein sequence ID" value="CAA9371835.1"/>
    <property type="molecule type" value="Genomic_DNA"/>
</dbReference>
<proteinExistence type="predicted"/>